<name>A0A4P8IL31_9BURK</name>
<keyword evidence="2" id="KW-1185">Reference proteome</keyword>
<proteinExistence type="predicted"/>
<dbReference type="AlphaFoldDB" id="A0A4P8IL31"/>
<evidence type="ECO:0000313" key="2">
    <source>
        <dbReference type="Proteomes" id="UP000298656"/>
    </source>
</evidence>
<evidence type="ECO:0000313" key="1">
    <source>
        <dbReference type="EMBL" id="QCP49598.1"/>
    </source>
</evidence>
<gene>
    <name evidence="1" type="ORF">FAZ95_10705</name>
</gene>
<dbReference type="KEGG" id="tvl:FAZ95_10705"/>
<dbReference type="OrthoDB" id="6690820at2"/>
<sequence>MNEQPIVIVPARSSRPEAVLPEPFAALRPFVSVWALPTETERNIRRHQTPMADIVAFSDAMLAHVDAIVSHLNALDVNALPAEATALMQLLLSLAEIAPVIEFYRQPAVVDGYDPRRFAADETFVLRPAL</sequence>
<dbReference type="RefSeq" id="WP_137332423.1">
    <property type="nucleotide sequence ID" value="NZ_CP040077.1"/>
</dbReference>
<dbReference type="Proteomes" id="UP000298656">
    <property type="component" value="Chromosome 1"/>
</dbReference>
<reference evidence="1 2" key="1">
    <citation type="submission" date="2019-05" db="EMBL/GenBank/DDBJ databases">
        <title>Burkholderia sp. DHOD12, isolated from subtropical forest soil.</title>
        <authorList>
            <person name="Gao Z.-H."/>
            <person name="Qiu L.-H."/>
        </authorList>
    </citation>
    <scope>NUCLEOTIDE SEQUENCE [LARGE SCALE GENOMIC DNA]</scope>
    <source>
        <strain evidence="1 2">DHOD12</strain>
    </source>
</reference>
<accession>A0A4P8IL31</accession>
<protein>
    <submittedName>
        <fullName evidence="1">Uncharacterized protein</fullName>
    </submittedName>
</protein>
<organism evidence="1 2">
    <name type="scientific">Trinickia violacea</name>
    <dbReference type="NCBI Taxonomy" id="2571746"/>
    <lineage>
        <taxon>Bacteria</taxon>
        <taxon>Pseudomonadati</taxon>
        <taxon>Pseudomonadota</taxon>
        <taxon>Betaproteobacteria</taxon>
        <taxon>Burkholderiales</taxon>
        <taxon>Burkholderiaceae</taxon>
        <taxon>Trinickia</taxon>
    </lineage>
</organism>
<dbReference type="EMBL" id="CP040077">
    <property type="protein sequence ID" value="QCP49598.1"/>
    <property type="molecule type" value="Genomic_DNA"/>
</dbReference>